<name>A0AAV7HYY8_COTGL</name>
<gene>
    <name evidence="1" type="ORF">KQX54_005214</name>
</gene>
<organism evidence="1 2">
    <name type="scientific">Cotesia glomerata</name>
    <name type="common">Lepidopteran parasitic wasp</name>
    <name type="synonym">Apanteles glomeratus</name>
    <dbReference type="NCBI Taxonomy" id="32391"/>
    <lineage>
        <taxon>Eukaryota</taxon>
        <taxon>Metazoa</taxon>
        <taxon>Ecdysozoa</taxon>
        <taxon>Arthropoda</taxon>
        <taxon>Hexapoda</taxon>
        <taxon>Insecta</taxon>
        <taxon>Pterygota</taxon>
        <taxon>Neoptera</taxon>
        <taxon>Endopterygota</taxon>
        <taxon>Hymenoptera</taxon>
        <taxon>Apocrita</taxon>
        <taxon>Ichneumonoidea</taxon>
        <taxon>Braconidae</taxon>
        <taxon>Microgastrinae</taxon>
        <taxon>Cotesia</taxon>
    </lineage>
</organism>
<accession>A0AAV7HYY8</accession>
<keyword evidence="2" id="KW-1185">Reference proteome</keyword>
<sequence length="150" mass="17465">MKRGLLESNRKSVLIATAPMRASRHQDMYDIRDRKYEQRASSVHTWRGPELRNSPGRLRCQKLEGLIALTEWPFNLQSQITIFMRLVRKTLRLVTPRLADMKREKGGKTQKEGQWIGQTFFPGSRISGRPLRVTKPGGRCRISSLERSMW</sequence>
<reference evidence="1 2" key="1">
    <citation type="journal article" date="2021" name="J. Hered.">
        <title>A chromosome-level genome assembly of the parasitoid wasp, Cotesia glomerata (Hymenoptera: Braconidae).</title>
        <authorList>
            <person name="Pinto B.J."/>
            <person name="Weis J.J."/>
            <person name="Gamble T."/>
            <person name="Ode P.J."/>
            <person name="Paul R."/>
            <person name="Zaspel J.M."/>
        </authorList>
    </citation>
    <scope>NUCLEOTIDE SEQUENCE [LARGE SCALE GENOMIC DNA]</scope>
    <source>
        <strain evidence="1">CgM1</strain>
    </source>
</reference>
<dbReference type="EMBL" id="JAHXZJ010002609">
    <property type="protein sequence ID" value="KAH0539500.1"/>
    <property type="molecule type" value="Genomic_DNA"/>
</dbReference>
<dbReference type="AlphaFoldDB" id="A0AAV7HYY8"/>
<protein>
    <submittedName>
        <fullName evidence="1">Uncharacterized protein</fullName>
    </submittedName>
</protein>
<proteinExistence type="predicted"/>
<dbReference type="Proteomes" id="UP000826195">
    <property type="component" value="Unassembled WGS sequence"/>
</dbReference>
<comment type="caution">
    <text evidence="1">The sequence shown here is derived from an EMBL/GenBank/DDBJ whole genome shotgun (WGS) entry which is preliminary data.</text>
</comment>
<evidence type="ECO:0000313" key="1">
    <source>
        <dbReference type="EMBL" id="KAH0539500.1"/>
    </source>
</evidence>
<evidence type="ECO:0000313" key="2">
    <source>
        <dbReference type="Proteomes" id="UP000826195"/>
    </source>
</evidence>